<evidence type="ECO:0000313" key="3">
    <source>
        <dbReference type="Proteomes" id="UP001589836"/>
    </source>
</evidence>
<dbReference type="Proteomes" id="UP001589836">
    <property type="component" value="Unassembled WGS sequence"/>
</dbReference>
<protein>
    <submittedName>
        <fullName evidence="2">Uncharacterized protein</fullName>
    </submittedName>
</protein>
<dbReference type="RefSeq" id="WP_377351879.1">
    <property type="nucleotide sequence ID" value="NZ_JBHLTP010000024.1"/>
</dbReference>
<sequence>MMESIIGWMVGIVIHHPLLAFIMIMTLIFWFYHIFNINPDNNEKKR</sequence>
<evidence type="ECO:0000313" key="2">
    <source>
        <dbReference type="EMBL" id="MFC0526024.1"/>
    </source>
</evidence>
<keyword evidence="3" id="KW-1185">Reference proteome</keyword>
<dbReference type="EMBL" id="JBHLTP010000024">
    <property type="protein sequence ID" value="MFC0526024.1"/>
    <property type="molecule type" value="Genomic_DNA"/>
</dbReference>
<evidence type="ECO:0000256" key="1">
    <source>
        <dbReference type="SAM" id="Phobius"/>
    </source>
</evidence>
<reference evidence="2 3" key="1">
    <citation type="submission" date="2024-09" db="EMBL/GenBank/DDBJ databases">
        <authorList>
            <person name="Sun Q."/>
            <person name="Mori K."/>
        </authorList>
    </citation>
    <scope>NUCLEOTIDE SEQUENCE [LARGE SCALE GENOMIC DNA]</scope>
    <source>
        <strain evidence="2 3">NCAIM B.02529</strain>
    </source>
</reference>
<name>A0ABV6LUL8_9BACI</name>
<accession>A0ABV6LUL8</accession>
<keyword evidence="1" id="KW-0472">Membrane</keyword>
<comment type="caution">
    <text evidence="2">The sequence shown here is derived from an EMBL/GenBank/DDBJ whole genome shotgun (WGS) entry which is preliminary data.</text>
</comment>
<feature type="transmembrane region" description="Helical" evidence="1">
    <location>
        <begin position="6"/>
        <end position="35"/>
    </location>
</feature>
<keyword evidence="1" id="KW-1133">Transmembrane helix</keyword>
<gene>
    <name evidence="2" type="ORF">ACFFGV_20830</name>
</gene>
<keyword evidence="1" id="KW-0812">Transmembrane</keyword>
<proteinExistence type="predicted"/>
<organism evidence="2 3">
    <name type="scientific">Pontibacillus salicampi</name>
    <dbReference type="NCBI Taxonomy" id="1449801"/>
    <lineage>
        <taxon>Bacteria</taxon>
        <taxon>Bacillati</taxon>
        <taxon>Bacillota</taxon>
        <taxon>Bacilli</taxon>
        <taxon>Bacillales</taxon>
        <taxon>Bacillaceae</taxon>
        <taxon>Pontibacillus</taxon>
    </lineage>
</organism>